<dbReference type="PANTHER" id="PTHR21266">
    <property type="entry name" value="IRON-SULFUR DOMAIN CONTAINING PROTEIN"/>
    <property type="match status" value="1"/>
</dbReference>
<dbReference type="PROSITE" id="PS51296">
    <property type="entry name" value="RIESKE"/>
    <property type="match status" value="1"/>
</dbReference>
<dbReference type="Gene3D" id="3.90.380.10">
    <property type="entry name" value="Naphthalene 1,2-dioxygenase Alpha Subunit, Chain A, domain 1"/>
    <property type="match status" value="1"/>
</dbReference>
<organism evidence="12 13">
    <name type="scientific">Cymbomonas tetramitiformis</name>
    <dbReference type="NCBI Taxonomy" id="36881"/>
    <lineage>
        <taxon>Eukaryota</taxon>
        <taxon>Viridiplantae</taxon>
        <taxon>Chlorophyta</taxon>
        <taxon>Pyramimonadophyceae</taxon>
        <taxon>Pyramimonadales</taxon>
        <taxon>Pyramimonadaceae</taxon>
        <taxon>Cymbomonas</taxon>
    </lineage>
</organism>
<evidence type="ECO:0000259" key="11">
    <source>
        <dbReference type="PROSITE" id="PS51296"/>
    </source>
</evidence>
<gene>
    <name evidence="12" type="ORF">CYMTET_14148</name>
</gene>
<evidence type="ECO:0000313" key="13">
    <source>
        <dbReference type="Proteomes" id="UP001190700"/>
    </source>
</evidence>
<dbReference type="GO" id="GO:0051537">
    <property type="term" value="F:2 iron, 2 sulfur cluster binding"/>
    <property type="evidence" value="ECO:0007669"/>
    <property type="project" value="UniProtKB-KW"/>
</dbReference>
<keyword evidence="2" id="KW-0150">Chloroplast</keyword>
<proteinExistence type="predicted"/>
<keyword evidence="9" id="KW-0175">Coiled coil</keyword>
<feature type="domain" description="Rieske" evidence="11">
    <location>
        <begin position="302"/>
        <end position="403"/>
    </location>
</feature>
<dbReference type="GO" id="GO:0046872">
    <property type="term" value="F:metal ion binding"/>
    <property type="evidence" value="ECO:0007669"/>
    <property type="project" value="UniProtKB-KW"/>
</dbReference>
<dbReference type="GO" id="GO:0010277">
    <property type="term" value="F:chlorophyllide a oxygenase activity"/>
    <property type="evidence" value="ECO:0007669"/>
    <property type="project" value="InterPro"/>
</dbReference>
<name>A0AAE0GGZ4_9CHLO</name>
<keyword evidence="13" id="KW-1185">Reference proteome</keyword>
<keyword evidence="4" id="KW-0001">2Fe-2S</keyword>
<evidence type="ECO:0000256" key="9">
    <source>
        <dbReference type="SAM" id="Coils"/>
    </source>
</evidence>
<evidence type="ECO:0000256" key="1">
    <source>
        <dbReference type="ARBA" id="ARBA00004229"/>
    </source>
</evidence>
<dbReference type="EMBL" id="LGRX02005817">
    <property type="protein sequence ID" value="KAK3277873.1"/>
    <property type="molecule type" value="Genomic_DNA"/>
</dbReference>
<evidence type="ECO:0000256" key="10">
    <source>
        <dbReference type="SAM" id="MobiDB-lite"/>
    </source>
</evidence>
<dbReference type="Gene3D" id="2.102.10.10">
    <property type="entry name" value="Rieske [2Fe-2S] iron-sulphur domain"/>
    <property type="match status" value="1"/>
</dbReference>
<evidence type="ECO:0000256" key="2">
    <source>
        <dbReference type="ARBA" id="ARBA00022528"/>
    </source>
</evidence>
<evidence type="ECO:0000256" key="4">
    <source>
        <dbReference type="ARBA" id="ARBA00022714"/>
    </source>
</evidence>
<dbReference type="AlphaFoldDB" id="A0AAE0GGZ4"/>
<keyword evidence="3" id="KW-0934">Plastid</keyword>
<evidence type="ECO:0000256" key="8">
    <source>
        <dbReference type="ARBA" id="ARBA00023014"/>
    </source>
</evidence>
<dbReference type="GO" id="GO:0009507">
    <property type="term" value="C:chloroplast"/>
    <property type="evidence" value="ECO:0007669"/>
    <property type="project" value="UniProtKB-SubCell"/>
</dbReference>
<dbReference type="SUPFAM" id="SSF50022">
    <property type="entry name" value="ISP domain"/>
    <property type="match status" value="1"/>
</dbReference>
<comment type="subcellular location">
    <subcellularLocation>
        <location evidence="1">Plastid</location>
        <location evidence="1">Chloroplast</location>
    </subcellularLocation>
</comment>
<keyword evidence="5" id="KW-0479">Metal-binding</keyword>
<evidence type="ECO:0000256" key="6">
    <source>
        <dbReference type="ARBA" id="ARBA00022946"/>
    </source>
</evidence>
<keyword evidence="6" id="KW-0809">Transit peptide</keyword>
<protein>
    <recommendedName>
        <fullName evidence="11">Rieske domain-containing protein</fullName>
    </recommendedName>
</protein>
<dbReference type="PANTHER" id="PTHR21266:SF19">
    <property type="entry name" value="CHLOROPHYLLIDE A OXYGENASE, CHLOROPLASTIC"/>
    <property type="match status" value="1"/>
</dbReference>
<dbReference type="Pfam" id="PF00355">
    <property type="entry name" value="Rieske"/>
    <property type="match status" value="1"/>
</dbReference>
<feature type="compositionally biased region" description="Polar residues" evidence="10">
    <location>
        <begin position="33"/>
        <end position="50"/>
    </location>
</feature>
<evidence type="ECO:0000313" key="12">
    <source>
        <dbReference type="EMBL" id="KAK3277873.1"/>
    </source>
</evidence>
<evidence type="ECO:0000256" key="3">
    <source>
        <dbReference type="ARBA" id="ARBA00022640"/>
    </source>
</evidence>
<comment type="caution">
    <text evidence="12">The sequence shown here is derived from an EMBL/GenBank/DDBJ whole genome shotgun (WGS) entry which is preliminary data.</text>
</comment>
<dbReference type="InterPro" id="IPR050584">
    <property type="entry name" value="Cholesterol_7-desaturase"/>
</dbReference>
<feature type="region of interest" description="Disordered" evidence="10">
    <location>
        <begin position="20"/>
        <end position="53"/>
    </location>
</feature>
<feature type="coiled-coil region" evidence="9">
    <location>
        <begin position="154"/>
        <end position="191"/>
    </location>
</feature>
<dbReference type="Proteomes" id="UP001190700">
    <property type="component" value="Unassembled WGS sequence"/>
</dbReference>
<sequence>MATVPKFTSLTARSQNALTLQGKAPMCKRSHQKVSCTSESSEDPLNNDPQNKFYRFGKDAGKSYSIPTKDQWIKGAPRVRKRTAKTRQKELLTDLAALNERLAGGSPYDARKRLEYIRMRRENWEAIYHTVTESDAAATLSIIEDANLKVTNALSEATRERTSVAELKDQLENLQEEVAVAHERLHHTQSRVKENIARIDVLKKAAVKLEDCRSEDECDIAATAISNAEESLRVASETAPAQAAVHRAAAAVTLSESGAKLQEDVAGLEGALRGDAGSKGEAKQRKGLESALELEESLKEFWYPVEFCGKLKEDMLVPFNMFGQAWVVFRDQDGRAACVKDECAHRACPLSLGAIVDGQVECPYHGWTYDREGSCTHMPSTVQNKGIKVNYMPCCERDGMIWVWPGIGTPPEIPHEYATPKGYHMHAEIVLEVPVEHGLLLENLLDLAHAPFTHTSTFAKGWSVPEAVKFNAVKLLEGNWEPYPIDMTFGPPCMVLSKIGLAQPGKVAEGLTADKCEKHLHQLHVCLPATQGTTRLLYRMSLDFLPWIRMLPGIDKLWVSMANQVLGEDLRLVVGQQNRLSKGGDVWANPVAYDKLGVRYRRWRNNLANGGTDEVDQPVTMSAGDLLFGTEEDMPTK</sequence>
<keyword evidence="8" id="KW-0411">Iron-sulfur</keyword>
<dbReference type="InterPro" id="IPR013626">
    <property type="entry name" value="PaO"/>
</dbReference>
<evidence type="ECO:0000256" key="5">
    <source>
        <dbReference type="ARBA" id="ARBA00022723"/>
    </source>
</evidence>
<dbReference type="InterPro" id="IPR017941">
    <property type="entry name" value="Rieske_2Fe-2S"/>
</dbReference>
<reference evidence="12 13" key="1">
    <citation type="journal article" date="2015" name="Genome Biol. Evol.">
        <title>Comparative Genomics of a Bacterivorous Green Alga Reveals Evolutionary Causalities and Consequences of Phago-Mixotrophic Mode of Nutrition.</title>
        <authorList>
            <person name="Burns J.A."/>
            <person name="Paasch A."/>
            <person name="Narechania A."/>
            <person name="Kim E."/>
        </authorList>
    </citation>
    <scope>NUCLEOTIDE SEQUENCE [LARGE SCALE GENOMIC DNA]</scope>
    <source>
        <strain evidence="12 13">PLY_AMNH</strain>
    </source>
</reference>
<dbReference type="SUPFAM" id="SSF55961">
    <property type="entry name" value="Bet v1-like"/>
    <property type="match status" value="1"/>
</dbReference>
<accession>A0AAE0GGZ4</accession>
<keyword evidence="7" id="KW-0408">Iron</keyword>
<dbReference type="Pfam" id="PF08417">
    <property type="entry name" value="PaO"/>
    <property type="match status" value="1"/>
</dbReference>
<dbReference type="InterPro" id="IPR036922">
    <property type="entry name" value="Rieske_2Fe-2S_sf"/>
</dbReference>
<evidence type="ECO:0000256" key="7">
    <source>
        <dbReference type="ARBA" id="ARBA00023004"/>
    </source>
</evidence>